<keyword evidence="3 8" id="KW-0255">Endonuclease</keyword>
<dbReference type="Pfam" id="PF01867">
    <property type="entry name" value="Cas_Cas1"/>
    <property type="match status" value="2"/>
</dbReference>
<dbReference type="Gene3D" id="3.100.10.20">
    <property type="entry name" value="CRISPR-associated endonuclease Cas1, N-terminal domain"/>
    <property type="match status" value="1"/>
</dbReference>
<evidence type="ECO:0000256" key="6">
    <source>
        <dbReference type="ARBA" id="ARBA00023118"/>
    </source>
</evidence>
<dbReference type="Proteomes" id="UP000628736">
    <property type="component" value="Unassembled WGS sequence"/>
</dbReference>
<comment type="cofactor">
    <cofactor evidence="8">
        <name>Mg(2+)</name>
        <dbReference type="ChEBI" id="CHEBI:18420"/>
    </cofactor>
    <cofactor evidence="8">
        <name>Mn(2+)</name>
        <dbReference type="ChEBI" id="CHEBI:29035"/>
    </cofactor>
</comment>
<keyword evidence="6 8" id="KW-0051">Antiviral defense</keyword>
<dbReference type="Gene3D" id="1.20.120.920">
    <property type="entry name" value="CRISPR-associated endonuclease Cas1, C-terminal domain"/>
    <property type="match status" value="1"/>
</dbReference>
<dbReference type="InterPro" id="IPR033641">
    <property type="entry name" value="Cas1_I-E"/>
</dbReference>
<dbReference type="NCBIfam" id="TIGR00287">
    <property type="entry name" value="cas1"/>
    <property type="match status" value="1"/>
</dbReference>
<evidence type="ECO:0000256" key="1">
    <source>
        <dbReference type="ARBA" id="ARBA00022722"/>
    </source>
</evidence>
<feature type="binding site" evidence="8">
    <location>
        <position position="206"/>
    </location>
    <ligand>
        <name>Mn(2+)</name>
        <dbReference type="ChEBI" id="CHEBI:29035"/>
    </ligand>
</feature>
<dbReference type="GO" id="GO:0051607">
    <property type="term" value="P:defense response to virus"/>
    <property type="evidence" value="ECO:0007669"/>
    <property type="project" value="UniProtKB-UniRule"/>
</dbReference>
<evidence type="ECO:0000256" key="8">
    <source>
        <dbReference type="HAMAP-Rule" id="MF_01470"/>
    </source>
</evidence>
<dbReference type="HAMAP" id="MF_01470">
    <property type="entry name" value="Cas1"/>
    <property type="match status" value="1"/>
</dbReference>
<feature type="binding site" evidence="8">
    <location>
        <position position="139"/>
    </location>
    <ligand>
        <name>Mn(2+)</name>
        <dbReference type="ChEBI" id="CHEBI:29035"/>
    </ligand>
</feature>
<reference evidence="9" key="1">
    <citation type="submission" date="2020-08" db="EMBL/GenBank/DDBJ databases">
        <title>Genome public.</title>
        <authorList>
            <person name="Liu C."/>
            <person name="Sun Q."/>
        </authorList>
    </citation>
    <scope>NUCLEOTIDE SEQUENCE</scope>
    <source>
        <strain evidence="9">NSJ-23</strain>
    </source>
</reference>
<dbReference type="PANTHER" id="PTHR34353:SF3">
    <property type="entry name" value="CRISPR-ASSOCIATED ENDONUCLEASE CAS1"/>
    <property type="match status" value="1"/>
</dbReference>
<gene>
    <name evidence="9" type="primary">cas1e</name>
    <name evidence="8" type="synonym">cas1</name>
    <name evidence="9" type="ORF">H8S11_04965</name>
</gene>
<dbReference type="GO" id="GO:0003677">
    <property type="term" value="F:DNA binding"/>
    <property type="evidence" value="ECO:0007669"/>
    <property type="project" value="UniProtKB-KW"/>
</dbReference>
<dbReference type="RefSeq" id="WP_186852399.1">
    <property type="nucleotide sequence ID" value="NZ_JACOPO010000002.1"/>
</dbReference>
<keyword evidence="8" id="KW-0464">Manganese</keyword>
<name>A0A8J6MCS6_9FIRM</name>
<keyword evidence="5 8" id="KW-0460">Magnesium</keyword>
<dbReference type="GO" id="GO:0004520">
    <property type="term" value="F:DNA endonuclease activity"/>
    <property type="evidence" value="ECO:0007669"/>
    <property type="project" value="InterPro"/>
</dbReference>
<dbReference type="GO" id="GO:0016787">
    <property type="term" value="F:hydrolase activity"/>
    <property type="evidence" value="ECO:0007669"/>
    <property type="project" value="UniProtKB-KW"/>
</dbReference>
<evidence type="ECO:0000256" key="7">
    <source>
        <dbReference type="ARBA" id="ARBA00023125"/>
    </source>
</evidence>
<dbReference type="InterPro" id="IPR042211">
    <property type="entry name" value="CRISPR-assoc_Cas1_N"/>
</dbReference>
<dbReference type="GO" id="GO:0043571">
    <property type="term" value="P:maintenance of CRISPR repeat elements"/>
    <property type="evidence" value="ECO:0007669"/>
    <property type="project" value="UniProtKB-UniRule"/>
</dbReference>
<keyword evidence="10" id="KW-1185">Reference proteome</keyword>
<evidence type="ECO:0000256" key="2">
    <source>
        <dbReference type="ARBA" id="ARBA00022723"/>
    </source>
</evidence>
<dbReference type="EMBL" id="JACOPO010000002">
    <property type="protein sequence ID" value="MBC5722166.1"/>
    <property type="molecule type" value="Genomic_DNA"/>
</dbReference>
<comment type="caution">
    <text evidence="9">The sequence shown here is derived from an EMBL/GenBank/DDBJ whole genome shotgun (WGS) entry which is preliminary data.</text>
</comment>
<comment type="similarity">
    <text evidence="8">Belongs to the CRISPR-associated endonuclease Cas1 family.</text>
</comment>
<sequence length="310" mass="34768">MKNLQELPELGDSINYLCLEHAVIEQNDTAIVAIQKEGRTPIPIAAMTCLLLGLGTSVTHAAIRTICENGCMAIWCGEHGERFYASGVGETRSAKNLLIQAKACMDQERHLEIAKRMYQIRFPNMKTDGLTLQQLRGMEGIRVRKAYELVSKTTGVRWKKRSYKAEDWDWADPVNQALSEANALLYGLCHAAVVSLGYSPGLGFIHTRKQLSFVYDVADFYKVETTIPAAFEAVRELTSGNDQKKLVRMKCRTYFANAHILSCVARDLTWMLQGETEEEQDNGLRVGTLWDDKMDTAFGGRNYAGSEVEK</sequence>
<comment type="subunit">
    <text evidence="8">Homodimer, forms a heterotetramer with a Cas2 homodimer.</text>
</comment>
<keyword evidence="4 8" id="KW-0378">Hydrolase</keyword>
<dbReference type="InterPro" id="IPR019851">
    <property type="entry name" value="CRISPR-assoc_Cas1_ECOLI"/>
</dbReference>
<organism evidence="9 10">
    <name type="scientific">Flintibacter hominis</name>
    <dbReference type="NCBI Taxonomy" id="2763048"/>
    <lineage>
        <taxon>Bacteria</taxon>
        <taxon>Bacillati</taxon>
        <taxon>Bacillota</taxon>
        <taxon>Clostridia</taxon>
        <taxon>Eubacteriales</taxon>
        <taxon>Flintibacter</taxon>
    </lineage>
</organism>
<keyword evidence="1 8" id="KW-0540">Nuclease</keyword>
<dbReference type="NCBIfam" id="TIGR03638">
    <property type="entry name" value="cas1_ECOLI"/>
    <property type="match status" value="1"/>
</dbReference>
<comment type="function">
    <text evidence="8">CRISPR (clustered regularly interspaced short palindromic repeat), is an adaptive immune system that provides protection against mobile genetic elements (viruses, transposable elements and conjugative plasmids). CRISPR clusters contain spacers, sequences complementary to antecedent mobile elements, and target invading nucleic acids. CRISPR clusters are transcribed and processed into CRISPR RNA (crRNA). Acts as a dsDNA endonuclease. Involved in the integration of spacer DNA into the CRISPR cassette.</text>
</comment>
<evidence type="ECO:0000313" key="10">
    <source>
        <dbReference type="Proteomes" id="UP000628736"/>
    </source>
</evidence>
<dbReference type="EC" id="3.1.-.-" evidence="8"/>
<feature type="binding site" evidence="8">
    <location>
        <position position="219"/>
    </location>
    <ligand>
        <name>Mn(2+)</name>
        <dbReference type="ChEBI" id="CHEBI:29035"/>
    </ligand>
</feature>
<accession>A0A8J6MCS6</accession>
<dbReference type="PANTHER" id="PTHR34353">
    <property type="entry name" value="CRISPR-ASSOCIATED ENDONUCLEASE CAS1 1"/>
    <property type="match status" value="1"/>
</dbReference>
<evidence type="ECO:0000256" key="4">
    <source>
        <dbReference type="ARBA" id="ARBA00022801"/>
    </source>
</evidence>
<evidence type="ECO:0000256" key="5">
    <source>
        <dbReference type="ARBA" id="ARBA00022842"/>
    </source>
</evidence>
<dbReference type="GO" id="GO:0046872">
    <property type="term" value="F:metal ion binding"/>
    <property type="evidence" value="ECO:0007669"/>
    <property type="project" value="UniProtKB-UniRule"/>
</dbReference>
<dbReference type="InterPro" id="IPR042206">
    <property type="entry name" value="CRISPR-assoc_Cas1_C"/>
</dbReference>
<dbReference type="CDD" id="cd09719">
    <property type="entry name" value="Cas1_I-E"/>
    <property type="match status" value="1"/>
</dbReference>
<dbReference type="InterPro" id="IPR002729">
    <property type="entry name" value="CRISPR-assoc_Cas1"/>
</dbReference>
<proteinExistence type="inferred from homology"/>
<keyword evidence="7 8" id="KW-0238">DNA-binding</keyword>
<evidence type="ECO:0000256" key="3">
    <source>
        <dbReference type="ARBA" id="ARBA00022759"/>
    </source>
</evidence>
<evidence type="ECO:0000313" key="9">
    <source>
        <dbReference type="EMBL" id="MBC5722166.1"/>
    </source>
</evidence>
<protein>
    <recommendedName>
        <fullName evidence="8">CRISPR-associated endonuclease Cas1</fullName>
        <ecNumber evidence="8">3.1.-.-</ecNumber>
    </recommendedName>
</protein>
<dbReference type="InterPro" id="IPR050646">
    <property type="entry name" value="Cas1"/>
</dbReference>
<dbReference type="AlphaFoldDB" id="A0A8J6MCS6"/>
<keyword evidence="2 8" id="KW-0479">Metal-binding</keyword>